<dbReference type="RefSeq" id="WP_131477081.1">
    <property type="nucleotide sequence ID" value="NZ_SJPE01000023.1"/>
</dbReference>
<dbReference type="Proteomes" id="UP000293300">
    <property type="component" value="Unassembled WGS sequence"/>
</dbReference>
<reference evidence="1 2" key="1">
    <citation type="submission" date="2019-02" db="EMBL/GenBank/DDBJ databases">
        <title>Flavobacterium sp. RD-2-33 isolated from forest soil.</title>
        <authorList>
            <person name="Chaudhary D.K."/>
        </authorList>
    </citation>
    <scope>NUCLEOTIDE SEQUENCE [LARGE SCALE GENOMIC DNA]</scope>
    <source>
        <strain evidence="1 2">RD-2-33</strain>
    </source>
</reference>
<evidence type="ECO:0000313" key="1">
    <source>
        <dbReference type="EMBL" id="TBX64779.1"/>
    </source>
</evidence>
<comment type="caution">
    <text evidence="1">The sequence shown here is derived from an EMBL/GenBank/DDBJ whole genome shotgun (WGS) entry which is preliminary data.</text>
</comment>
<sequence>MKSEIWNKENGLKAFTTGFTIEEIKLFDIECEEFLKEVIRQSAFLNNTFKTDVNDLKKANWLILNDITTSLYDCHQNMVDGNIRIASRVFRDTMENMHILELLNKSQKEKYLKNWYENEVISNSEYREWIKKEKSIELSELNRDVYRQYSKYAHRTYEAIYESYSQDIDSTIRFRLKLSRENPSDLKILSEYYSHLSYFIINTTLNYSDYNVLNRIQMSIISDLVVR</sequence>
<protein>
    <submittedName>
        <fullName evidence="1">Uncharacterized protein</fullName>
    </submittedName>
</protein>
<accession>A0A4V2L415</accession>
<gene>
    <name evidence="1" type="ORF">EZL74_12890</name>
</gene>
<name>A0A4V2L415_9FLAO</name>
<dbReference type="AlphaFoldDB" id="A0A4V2L415"/>
<evidence type="ECO:0000313" key="2">
    <source>
        <dbReference type="Proteomes" id="UP000293300"/>
    </source>
</evidence>
<proteinExistence type="predicted"/>
<organism evidence="1 2">
    <name type="scientific">Flavobacterium silvisoli</name>
    <dbReference type="NCBI Taxonomy" id="2529433"/>
    <lineage>
        <taxon>Bacteria</taxon>
        <taxon>Pseudomonadati</taxon>
        <taxon>Bacteroidota</taxon>
        <taxon>Flavobacteriia</taxon>
        <taxon>Flavobacteriales</taxon>
        <taxon>Flavobacteriaceae</taxon>
        <taxon>Flavobacterium</taxon>
    </lineage>
</organism>
<keyword evidence="2" id="KW-1185">Reference proteome</keyword>
<dbReference type="OrthoDB" id="7062923at2"/>
<dbReference type="EMBL" id="SJPE01000023">
    <property type="protein sequence ID" value="TBX64779.1"/>
    <property type="molecule type" value="Genomic_DNA"/>
</dbReference>